<sequence length="214" mass="23576">MRLLTLTIVATFLALPATAQVYQCKDVSGKLIFSDSPCSSDQSGALIQRKKSDDEIYRERAEAAEANERKQQRQMNEMQQRQIESQQRVIEQQARKANAPAPEQLGASSQCKEARKELEFVSSIRTLSLDEKRIRTNAAITSVNAACGSNTPLMQEPPKPVFTPRAAQPVPLSSCKGALCYDSNGGIYNRNGQFISDSQGRSCRILGGTMIECD</sequence>
<evidence type="ECO:0000313" key="5">
    <source>
        <dbReference type="Proteomes" id="UP000183417"/>
    </source>
</evidence>
<dbReference type="Proteomes" id="UP000183417">
    <property type="component" value="Unassembled WGS sequence"/>
</dbReference>
<dbReference type="Pfam" id="PF13511">
    <property type="entry name" value="DUF4124"/>
    <property type="match status" value="1"/>
</dbReference>
<feature type="domain" description="DUF4124" evidence="3">
    <location>
        <begin position="10"/>
        <end position="62"/>
    </location>
</feature>
<feature type="chain" id="PRO_5010234599" description="DUF4124 domain-containing protein" evidence="2">
    <location>
        <begin position="20"/>
        <end position="214"/>
    </location>
</feature>
<keyword evidence="2" id="KW-0732">Signal</keyword>
<gene>
    <name evidence="4" type="ORF">SAMN05421547_109220</name>
</gene>
<feature type="region of interest" description="Disordered" evidence="1">
    <location>
        <begin position="65"/>
        <end position="109"/>
    </location>
</feature>
<dbReference type="InterPro" id="IPR025392">
    <property type="entry name" value="DUF4124"/>
</dbReference>
<evidence type="ECO:0000313" key="4">
    <source>
        <dbReference type="EMBL" id="SDY93954.1"/>
    </source>
</evidence>
<dbReference type="RefSeq" id="WP_074922388.1">
    <property type="nucleotide sequence ID" value="NZ_CP141274.1"/>
</dbReference>
<organism evidence="4 5">
    <name type="scientific">Delftia lacustris</name>
    <dbReference type="NCBI Taxonomy" id="558537"/>
    <lineage>
        <taxon>Bacteria</taxon>
        <taxon>Pseudomonadati</taxon>
        <taxon>Pseudomonadota</taxon>
        <taxon>Betaproteobacteria</taxon>
        <taxon>Burkholderiales</taxon>
        <taxon>Comamonadaceae</taxon>
        <taxon>Delftia</taxon>
    </lineage>
</organism>
<evidence type="ECO:0000256" key="1">
    <source>
        <dbReference type="SAM" id="MobiDB-lite"/>
    </source>
</evidence>
<reference evidence="4 5" key="1">
    <citation type="submission" date="2016-10" db="EMBL/GenBank/DDBJ databases">
        <authorList>
            <person name="de Groot N.N."/>
        </authorList>
    </citation>
    <scope>NUCLEOTIDE SEQUENCE [LARGE SCALE GENOMIC DNA]</scope>
    <source>
        <strain evidence="4 5">LMG 24775</strain>
    </source>
</reference>
<accession>A0A1H3NYJ5</accession>
<protein>
    <recommendedName>
        <fullName evidence="3">DUF4124 domain-containing protein</fullName>
    </recommendedName>
</protein>
<feature type="compositionally biased region" description="Low complexity" evidence="1">
    <location>
        <begin position="73"/>
        <end position="82"/>
    </location>
</feature>
<evidence type="ECO:0000259" key="3">
    <source>
        <dbReference type="Pfam" id="PF13511"/>
    </source>
</evidence>
<dbReference type="EMBL" id="FNPE01000009">
    <property type="protein sequence ID" value="SDY93954.1"/>
    <property type="molecule type" value="Genomic_DNA"/>
</dbReference>
<evidence type="ECO:0000256" key="2">
    <source>
        <dbReference type="SAM" id="SignalP"/>
    </source>
</evidence>
<proteinExistence type="predicted"/>
<feature type="signal peptide" evidence="2">
    <location>
        <begin position="1"/>
        <end position="19"/>
    </location>
</feature>
<dbReference type="AlphaFoldDB" id="A0A1H3NYJ5"/>
<dbReference type="GeneID" id="94692496"/>
<name>A0A1H3NYJ5_9BURK</name>